<name>A0A7L9WMP2_9RHOB</name>
<feature type="compositionally biased region" description="Basic and acidic residues" evidence="1">
    <location>
        <begin position="146"/>
        <end position="155"/>
    </location>
</feature>
<protein>
    <recommendedName>
        <fullName evidence="2">IstB-like ATP-binding domain-containing protein</fullName>
    </recommendedName>
</protein>
<dbReference type="GO" id="GO:0005524">
    <property type="term" value="F:ATP binding"/>
    <property type="evidence" value="ECO:0007669"/>
    <property type="project" value="InterPro"/>
</dbReference>
<gene>
    <name evidence="3" type="ORF">F3W81_13010</name>
</gene>
<dbReference type="Proteomes" id="UP000594118">
    <property type="component" value="Chromosome"/>
</dbReference>
<evidence type="ECO:0000256" key="1">
    <source>
        <dbReference type="SAM" id="MobiDB-lite"/>
    </source>
</evidence>
<keyword evidence="4" id="KW-1185">Reference proteome</keyword>
<dbReference type="Pfam" id="PF01695">
    <property type="entry name" value="IstB_IS21"/>
    <property type="match status" value="1"/>
</dbReference>
<dbReference type="AlphaFoldDB" id="A0A7L9WMP2"/>
<feature type="region of interest" description="Disordered" evidence="1">
    <location>
        <begin position="134"/>
        <end position="155"/>
    </location>
</feature>
<reference evidence="3 4" key="1">
    <citation type="submission" date="2019-10" db="EMBL/GenBank/DDBJ databases">
        <title>Pseudopuniceibacterium sp. HQ09 islated from Antarctica.</title>
        <authorList>
            <person name="Liao L."/>
            <person name="Su S."/>
            <person name="Chen B."/>
            <person name="Yu Y."/>
        </authorList>
    </citation>
    <scope>NUCLEOTIDE SEQUENCE [LARGE SCALE GENOMIC DNA]</scope>
    <source>
        <strain evidence="3 4">HQ09</strain>
    </source>
</reference>
<dbReference type="InterPro" id="IPR002611">
    <property type="entry name" value="IstB_ATP-bd"/>
</dbReference>
<feature type="region of interest" description="Disordered" evidence="1">
    <location>
        <begin position="1"/>
        <end position="29"/>
    </location>
</feature>
<proteinExistence type="predicted"/>
<evidence type="ECO:0000259" key="2">
    <source>
        <dbReference type="Pfam" id="PF01695"/>
    </source>
</evidence>
<dbReference type="RefSeq" id="WP_407692446.1">
    <property type="nucleotide sequence ID" value="NZ_CP045201.1"/>
</dbReference>
<feature type="domain" description="IstB-like ATP-binding" evidence="2">
    <location>
        <begin position="28"/>
        <end position="123"/>
    </location>
</feature>
<evidence type="ECO:0000313" key="4">
    <source>
        <dbReference type="Proteomes" id="UP000594118"/>
    </source>
</evidence>
<sequence>MSSSLIDGHSRHLPAWHPSRSGNEHHRKRVRLSSTAELVNAQEQAQAGQIAEALVKTELVILDILGWLPFSASGGALLFHLHCHRFESIQQASRGISDWVSVYKNRRFHQALAMLTHAASIQVSGLNSADADGAIQQRQTGPRWQQPHDKPTRLR</sequence>
<dbReference type="EMBL" id="CP045201">
    <property type="protein sequence ID" value="QOL81665.1"/>
    <property type="molecule type" value="Genomic_DNA"/>
</dbReference>
<dbReference type="KEGG" id="pshq:F3W81_13010"/>
<accession>A0A7L9WMP2</accession>
<evidence type="ECO:0000313" key="3">
    <source>
        <dbReference type="EMBL" id="QOL81665.1"/>
    </source>
</evidence>
<organism evidence="3 4">
    <name type="scientific">Pseudooceanicola spongiae</name>
    <dbReference type="NCBI Taxonomy" id="2613965"/>
    <lineage>
        <taxon>Bacteria</taxon>
        <taxon>Pseudomonadati</taxon>
        <taxon>Pseudomonadota</taxon>
        <taxon>Alphaproteobacteria</taxon>
        <taxon>Rhodobacterales</taxon>
        <taxon>Paracoccaceae</taxon>
        <taxon>Pseudooceanicola</taxon>
    </lineage>
</organism>